<name>A0A4U1B724_9GAMM</name>
<reference evidence="1 2" key="1">
    <citation type="submission" date="2019-04" db="EMBL/GenBank/DDBJ databases">
        <title>Thalassotalea guangxiensis sp. nov., isolated from sediment of the coastal wetland.</title>
        <authorList>
            <person name="Zheng S."/>
            <person name="Zhang D."/>
        </authorList>
    </citation>
    <scope>NUCLEOTIDE SEQUENCE [LARGE SCALE GENOMIC DNA]</scope>
    <source>
        <strain evidence="1 2">ZS-4</strain>
    </source>
</reference>
<gene>
    <name evidence="1" type="ORF">E8M12_04860</name>
</gene>
<dbReference type="EMBL" id="SWDB01000009">
    <property type="protein sequence ID" value="TKB46387.1"/>
    <property type="molecule type" value="Genomic_DNA"/>
</dbReference>
<proteinExistence type="predicted"/>
<keyword evidence="2" id="KW-1185">Reference proteome</keyword>
<evidence type="ECO:0000313" key="1">
    <source>
        <dbReference type="EMBL" id="TKB46387.1"/>
    </source>
</evidence>
<protein>
    <submittedName>
        <fullName evidence="1">Uncharacterized protein</fullName>
    </submittedName>
</protein>
<comment type="caution">
    <text evidence="1">The sequence shown here is derived from an EMBL/GenBank/DDBJ whole genome shotgun (WGS) entry which is preliminary data.</text>
</comment>
<dbReference type="Proteomes" id="UP000307999">
    <property type="component" value="Unassembled WGS sequence"/>
</dbReference>
<sequence>MECRDIRDDYISTKHVHESKPSLATIHGAGGDIKGFMECRDIRDDYISTKHVHVHTRTASCSPGILTSL</sequence>
<organism evidence="1 2">
    <name type="scientific">Thalassotalea mangrovi</name>
    <dbReference type="NCBI Taxonomy" id="2572245"/>
    <lineage>
        <taxon>Bacteria</taxon>
        <taxon>Pseudomonadati</taxon>
        <taxon>Pseudomonadota</taxon>
        <taxon>Gammaproteobacteria</taxon>
        <taxon>Alteromonadales</taxon>
        <taxon>Colwelliaceae</taxon>
        <taxon>Thalassotalea</taxon>
    </lineage>
</organism>
<accession>A0A4U1B724</accession>
<dbReference type="AlphaFoldDB" id="A0A4U1B724"/>
<evidence type="ECO:0000313" key="2">
    <source>
        <dbReference type="Proteomes" id="UP000307999"/>
    </source>
</evidence>